<dbReference type="Proteomes" id="UP000297299">
    <property type="component" value="Unassembled WGS sequence"/>
</dbReference>
<dbReference type="InterPro" id="IPR036864">
    <property type="entry name" value="Zn2-C6_fun-type_DNA-bd_sf"/>
</dbReference>
<protein>
    <recommendedName>
        <fullName evidence="4">Zn(2)-C6 fungal-type domain-containing protein</fullName>
    </recommendedName>
</protein>
<evidence type="ECO:0008006" key="4">
    <source>
        <dbReference type="Google" id="ProtNLM"/>
    </source>
</evidence>
<gene>
    <name evidence="2" type="ORF">BOTCAL_0192g00100</name>
</gene>
<feature type="region of interest" description="Disordered" evidence="1">
    <location>
        <begin position="1"/>
        <end position="24"/>
    </location>
</feature>
<dbReference type="SUPFAM" id="SSF57701">
    <property type="entry name" value="Zn2/Cys6 DNA-binding domain"/>
    <property type="match status" value="1"/>
</dbReference>
<feature type="compositionally biased region" description="Basic and acidic residues" evidence="1">
    <location>
        <begin position="1"/>
        <end position="11"/>
    </location>
</feature>
<name>A0A4Y8D278_9HELO</name>
<accession>A0A4Y8D278</accession>
<dbReference type="GO" id="GO:0000981">
    <property type="term" value="F:DNA-binding transcription factor activity, RNA polymerase II-specific"/>
    <property type="evidence" value="ECO:0007669"/>
    <property type="project" value="InterPro"/>
</dbReference>
<dbReference type="OrthoDB" id="3525961at2759"/>
<dbReference type="GO" id="GO:0008270">
    <property type="term" value="F:zinc ion binding"/>
    <property type="evidence" value="ECO:0007669"/>
    <property type="project" value="InterPro"/>
</dbReference>
<comment type="caution">
    <text evidence="2">The sequence shown here is derived from an EMBL/GenBank/DDBJ whole genome shotgun (WGS) entry which is preliminary data.</text>
</comment>
<evidence type="ECO:0000256" key="1">
    <source>
        <dbReference type="SAM" id="MobiDB-lite"/>
    </source>
</evidence>
<keyword evidence="3" id="KW-1185">Reference proteome</keyword>
<organism evidence="2 3">
    <name type="scientific">Botryotinia calthae</name>
    <dbReference type="NCBI Taxonomy" id="38488"/>
    <lineage>
        <taxon>Eukaryota</taxon>
        <taxon>Fungi</taxon>
        <taxon>Dikarya</taxon>
        <taxon>Ascomycota</taxon>
        <taxon>Pezizomycotina</taxon>
        <taxon>Leotiomycetes</taxon>
        <taxon>Helotiales</taxon>
        <taxon>Sclerotiniaceae</taxon>
        <taxon>Botryotinia</taxon>
    </lineage>
</organism>
<dbReference type="AlphaFoldDB" id="A0A4Y8D278"/>
<dbReference type="EMBL" id="PHWZ01000192">
    <property type="protein sequence ID" value="TEY59447.1"/>
    <property type="molecule type" value="Genomic_DNA"/>
</dbReference>
<sequence length="219" mass="24048">MEEGEYERFRESFSGPGEDDFSNEVPIYSITNNLPIHPPLQSPLKECFSLDPRENWYGEEANKCEPLIASDPSSKTISAASNFLDPEPELTLPAYVSVSERLSFAAQNFLDSDEPDETLMAPVPTSMKVTSSAACIPCDKGGKNCDKHAPCSNCIYLDMSGEKVNCIYPKNRGVSDPSTSKETDVTKLDKAVASDAVTIRTKMKPGENPEGLKEKQLKK</sequence>
<reference evidence="2 3" key="1">
    <citation type="submission" date="2017-11" db="EMBL/GenBank/DDBJ databases">
        <title>Comparative genomics of Botrytis spp.</title>
        <authorList>
            <person name="Valero-Jimenez C.A."/>
            <person name="Tapia P."/>
            <person name="Veloso J."/>
            <person name="Silva-Moreno E."/>
            <person name="Staats M."/>
            <person name="Valdes J.H."/>
            <person name="Van Kan J.A.L."/>
        </authorList>
    </citation>
    <scope>NUCLEOTIDE SEQUENCE [LARGE SCALE GENOMIC DNA]</scope>
    <source>
        <strain evidence="2 3">MUCL2830</strain>
    </source>
</reference>
<evidence type="ECO:0000313" key="3">
    <source>
        <dbReference type="Proteomes" id="UP000297299"/>
    </source>
</evidence>
<proteinExistence type="predicted"/>
<evidence type="ECO:0000313" key="2">
    <source>
        <dbReference type="EMBL" id="TEY59447.1"/>
    </source>
</evidence>